<name>X0T3D7_9ZZZZ</name>
<reference evidence="1" key="1">
    <citation type="journal article" date="2014" name="Front. Microbiol.">
        <title>High frequency of phylogenetically diverse reductive dehalogenase-homologous genes in deep subseafloor sedimentary metagenomes.</title>
        <authorList>
            <person name="Kawai M."/>
            <person name="Futagami T."/>
            <person name="Toyoda A."/>
            <person name="Takaki Y."/>
            <person name="Nishi S."/>
            <person name="Hori S."/>
            <person name="Arai W."/>
            <person name="Tsubouchi T."/>
            <person name="Morono Y."/>
            <person name="Uchiyama I."/>
            <person name="Ito T."/>
            <person name="Fujiyama A."/>
            <person name="Inagaki F."/>
            <person name="Takami H."/>
        </authorList>
    </citation>
    <scope>NUCLEOTIDE SEQUENCE</scope>
    <source>
        <strain evidence="1">Expedition CK06-06</strain>
    </source>
</reference>
<proteinExistence type="predicted"/>
<gene>
    <name evidence="1" type="ORF">S01H1_11750</name>
</gene>
<comment type="caution">
    <text evidence="1">The sequence shown here is derived from an EMBL/GenBank/DDBJ whole genome shotgun (WGS) entry which is preliminary data.</text>
</comment>
<dbReference type="AlphaFoldDB" id="X0T3D7"/>
<accession>X0T3D7</accession>
<protein>
    <submittedName>
        <fullName evidence="1">Uncharacterized protein</fullName>
    </submittedName>
</protein>
<dbReference type="EMBL" id="BARS01006002">
    <property type="protein sequence ID" value="GAF81871.1"/>
    <property type="molecule type" value="Genomic_DNA"/>
</dbReference>
<sequence length="73" mass="7784">ETWLQGRASTLGLGGLGKALVSLYLAAKVAYAKGDRTITVEHLEDVDDLAMGHEDAERVAEAVVESSGMRRVV</sequence>
<organism evidence="1">
    <name type="scientific">marine sediment metagenome</name>
    <dbReference type="NCBI Taxonomy" id="412755"/>
    <lineage>
        <taxon>unclassified sequences</taxon>
        <taxon>metagenomes</taxon>
        <taxon>ecological metagenomes</taxon>
    </lineage>
</organism>
<feature type="non-terminal residue" evidence="1">
    <location>
        <position position="1"/>
    </location>
</feature>
<evidence type="ECO:0000313" key="1">
    <source>
        <dbReference type="EMBL" id="GAF81871.1"/>
    </source>
</evidence>